<gene>
    <name evidence="2" type="ORF">OQZ29_16000</name>
</gene>
<evidence type="ECO:0000256" key="1">
    <source>
        <dbReference type="SAM" id="SignalP"/>
    </source>
</evidence>
<feature type="chain" id="PRO_5040917140" evidence="1">
    <location>
        <begin position="22"/>
        <end position="168"/>
    </location>
</feature>
<accession>A0A9X3I9V4</accession>
<proteinExistence type="predicted"/>
<name>A0A9X3I9V4_9SPHI</name>
<keyword evidence="1" id="KW-0732">Signal</keyword>
<sequence>MKRSIQIILVMCLCFVIKAQAQITIMDTFSNKIKRLSLKEREELDKLLFGPISRMQLNETGKPTFLWAEEGSVKGVELTNDLTNQLKDTNFSTQLKYVEVISIKWEKDKNLILNEDHLNQLKSLKYILIKSYDSVNIDQLKELFKDLISTKGISTKIEIVYFEMELPS</sequence>
<keyword evidence="3" id="KW-1185">Reference proteome</keyword>
<dbReference type="RefSeq" id="WP_266270279.1">
    <property type="nucleotide sequence ID" value="NZ_JAPJUH010000005.1"/>
</dbReference>
<feature type="signal peptide" evidence="1">
    <location>
        <begin position="1"/>
        <end position="21"/>
    </location>
</feature>
<evidence type="ECO:0000313" key="2">
    <source>
        <dbReference type="EMBL" id="MCX3266262.1"/>
    </source>
</evidence>
<dbReference type="AlphaFoldDB" id="A0A9X3I9V4"/>
<dbReference type="Proteomes" id="UP001142592">
    <property type="component" value="Unassembled WGS sequence"/>
</dbReference>
<reference evidence="2" key="1">
    <citation type="submission" date="2022-11" db="EMBL/GenBank/DDBJ databases">
        <authorList>
            <person name="Graham C."/>
            <person name="Newman J.D."/>
        </authorList>
    </citation>
    <scope>NUCLEOTIDE SEQUENCE</scope>
    <source>
        <strain evidence="2">DSM 19486</strain>
    </source>
</reference>
<protein>
    <submittedName>
        <fullName evidence="2">Uncharacterized protein</fullName>
    </submittedName>
</protein>
<comment type="caution">
    <text evidence="2">The sequence shown here is derived from an EMBL/GenBank/DDBJ whole genome shotgun (WGS) entry which is preliminary data.</text>
</comment>
<organism evidence="2 3">
    <name type="scientific">Pedobacter agri</name>
    <dbReference type="NCBI Taxonomy" id="454586"/>
    <lineage>
        <taxon>Bacteria</taxon>
        <taxon>Pseudomonadati</taxon>
        <taxon>Bacteroidota</taxon>
        <taxon>Sphingobacteriia</taxon>
        <taxon>Sphingobacteriales</taxon>
        <taxon>Sphingobacteriaceae</taxon>
        <taxon>Pedobacter</taxon>
    </lineage>
</organism>
<evidence type="ECO:0000313" key="3">
    <source>
        <dbReference type="Proteomes" id="UP001142592"/>
    </source>
</evidence>
<dbReference type="EMBL" id="JAPJUH010000005">
    <property type="protein sequence ID" value="MCX3266262.1"/>
    <property type="molecule type" value="Genomic_DNA"/>
</dbReference>